<feature type="region of interest" description="Disordered" evidence="4">
    <location>
        <begin position="336"/>
        <end position="363"/>
    </location>
</feature>
<dbReference type="RefSeq" id="XP_028983383.1">
    <property type="nucleotide sequence ID" value="XM_029127550.3"/>
</dbReference>
<evidence type="ECO:0000313" key="8">
    <source>
        <dbReference type="RefSeq" id="XP_028983381.1"/>
    </source>
</evidence>
<reference evidence="7 8" key="1">
    <citation type="submission" date="2025-04" db="UniProtKB">
        <authorList>
            <consortium name="RefSeq"/>
        </authorList>
    </citation>
    <scope>IDENTIFICATION</scope>
</reference>
<dbReference type="GO" id="GO:0000281">
    <property type="term" value="P:mitotic cytokinesis"/>
    <property type="evidence" value="ECO:0007669"/>
    <property type="project" value="InterPro"/>
</dbReference>
<organism evidence="6 7">
    <name type="scientific">Betta splendens</name>
    <name type="common">Siamese fighting fish</name>
    <dbReference type="NCBI Taxonomy" id="158456"/>
    <lineage>
        <taxon>Eukaryota</taxon>
        <taxon>Metazoa</taxon>
        <taxon>Chordata</taxon>
        <taxon>Craniata</taxon>
        <taxon>Vertebrata</taxon>
        <taxon>Euteleostomi</taxon>
        <taxon>Actinopterygii</taxon>
        <taxon>Neopterygii</taxon>
        <taxon>Teleostei</taxon>
        <taxon>Neoteleostei</taxon>
        <taxon>Acanthomorphata</taxon>
        <taxon>Anabantaria</taxon>
        <taxon>Anabantiformes</taxon>
        <taxon>Anabantoidei</taxon>
        <taxon>Osphronemidae</taxon>
        <taxon>Betta</taxon>
    </lineage>
</organism>
<keyword evidence="3" id="KW-0175">Coiled coil</keyword>
<accession>A0A6P7KPG6</accession>
<dbReference type="Pfam" id="PF12180">
    <property type="entry name" value="EABR"/>
    <property type="match status" value="1"/>
</dbReference>
<evidence type="ECO:0000259" key="5">
    <source>
        <dbReference type="Pfam" id="PF12180"/>
    </source>
</evidence>
<name>A0A6P7KPG6_BETSP</name>
<dbReference type="InterPro" id="IPR038926">
    <property type="entry name" value="CEP55"/>
</dbReference>
<sequence>MAEMASSKYKVSLKKKLSSELSVVVSSLRKERGHLKQTLAELSCQHAQLYRLVERVLSLETVRQGSCQHHEVKDQRTASASERCSERGGSLAEGGGITCEVEQLRSQIANMSARCQRLEKKVAGKKYLMPNSQGSTTSVEELQHLLRDALEKNKHWLEYDQHREAYVRGILDRMLWLEKQLNEANQARSMEHKEDHSDEKKELVEMQELYETFLHKAKDDLEELRKEVDLTHKSLVEMREMSLLEDHCCFENEDQQLRELQCRLDVVKRRSANYELQANLIQKCMLNRHHEDQERIADLERQMKISSQDLEDEKQDCSYLKKQMIRVLKTLQKTKKRVTKESKREQEDPPSCEEAQPPSQLSRQNVASSSCSSFLNESFLECPGCLAEYPASHYRELMNHMEICLD</sequence>
<dbReference type="OrthoDB" id="8441172at2759"/>
<proteinExistence type="predicted"/>
<dbReference type="PANTHER" id="PTHR31838">
    <property type="entry name" value="CENTROSOMAL PROTEIN OF 55 KDA"/>
    <property type="match status" value="1"/>
</dbReference>
<dbReference type="GO" id="GO:0030496">
    <property type="term" value="C:midbody"/>
    <property type="evidence" value="ECO:0007669"/>
    <property type="project" value="TreeGrafter"/>
</dbReference>
<keyword evidence="2" id="KW-0963">Cytoplasm</keyword>
<dbReference type="GO" id="GO:0051896">
    <property type="term" value="P:regulation of phosphatidylinositol 3-kinase/protein kinase B signal transduction"/>
    <property type="evidence" value="ECO:0007669"/>
    <property type="project" value="InterPro"/>
</dbReference>
<feature type="domain" description="TSG101 and ALIX binding" evidence="5">
    <location>
        <begin position="146"/>
        <end position="176"/>
    </location>
</feature>
<evidence type="ECO:0000256" key="3">
    <source>
        <dbReference type="ARBA" id="ARBA00023054"/>
    </source>
</evidence>
<dbReference type="AlphaFoldDB" id="A0A6P7KPG6"/>
<protein>
    <submittedName>
        <fullName evidence="7 8">Centrosomal protein of 55 kDa-like isoform X1</fullName>
    </submittedName>
</protein>
<dbReference type="PANTHER" id="PTHR31838:SF1">
    <property type="entry name" value="CENTROSOMAL PROTEIN OF 55 KDA"/>
    <property type="match status" value="1"/>
</dbReference>
<dbReference type="RefSeq" id="XP_028983380.1">
    <property type="nucleotide sequence ID" value="XM_029127547.3"/>
</dbReference>
<evidence type="ECO:0000256" key="1">
    <source>
        <dbReference type="ARBA" id="ARBA00004496"/>
    </source>
</evidence>
<keyword evidence="6" id="KW-1185">Reference proteome</keyword>
<dbReference type="Gene3D" id="1.20.5.1180">
    <property type="entry name" value="Geminin coiled-coil domain"/>
    <property type="match status" value="1"/>
</dbReference>
<dbReference type="GeneID" id="114842067"/>
<dbReference type="GO" id="GO:0005737">
    <property type="term" value="C:cytoplasm"/>
    <property type="evidence" value="ECO:0007669"/>
    <property type="project" value="UniProtKB-SubCell"/>
</dbReference>
<evidence type="ECO:0000256" key="2">
    <source>
        <dbReference type="ARBA" id="ARBA00022490"/>
    </source>
</evidence>
<dbReference type="RefSeq" id="XP_028983382.1">
    <property type="nucleotide sequence ID" value="XM_029127549.2"/>
</dbReference>
<comment type="subcellular location">
    <subcellularLocation>
        <location evidence="1">Cytoplasm</location>
    </subcellularLocation>
</comment>
<evidence type="ECO:0000313" key="6">
    <source>
        <dbReference type="Proteomes" id="UP000515150"/>
    </source>
</evidence>
<dbReference type="RefSeq" id="XP_028983381.1">
    <property type="nucleotide sequence ID" value="XM_029127548.2"/>
</dbReference>
<dbReference type="InterPro" id="IPR022008">
    <property type="entry name" value="EABR"/>
</dbReference>
<evidence type="ECO:0000256" key="4">
    <source>
        <dbReference type="SAM" id="MobiDB-lite"/>
    </source>
</evidence>
<dbReference type="Proteomes" id="UP000515150">
    <property type="component" value="Chromosome 15"/>
</dbReference>
<gene>
    <name evidence="7 8 9 10" type="primary">LOC114842067</name>
</gene>
<evidence type="ECO:0000313" key="7">
    <source>
        <dbReference type="RefSeq" id="XP_028983380.1"/>
    </source>
</evidence>
<evidence type="ECO:0000313" key="9">
    <source>
        <dbReference type="RefSeq" id="XP_028983382.1"/>
    </source>
</evidence>
<dbReference type="KEGG" id="bspl:114842067"/>
<evidence type="ECO:0000313" key="10">
    <source>
        <dbReference type="RefSeq" id="XP_028983383.1"/>
    </source>
</evidence>
<dbReference type="GO" id="GO:0045184">
    <property type="term" value="P:establishment of protein localization"/>
    <property type="evidence" value="ECO:0007669"/>
    <property type="project" value="TreeGrafter"/>
</dbReference>